<dbReference type="Gene3D" id="3.10.20.90">
    <property type="entry name" value="Phosphatidylinositol 3-kinase Catalytic Subunit, Chain A, domain 1"/>
    <property type="match status" value="1"/>
</dbReference>
<dbReference type="FunFam" id="3.10.20.90:FF:000058">
    <property type="entry name" value="Octicosapeptide/phox/Bem1p domain kinase superfamily protein"/>
    <property type="match status" value="1"/>
</dbReference>
<dbReference type="SUPFAM" id="SSF54277">
    <property type="entry name" value="CAD &amp; PB1 domains"/>
    <property type="match status" value="1"/>
</dbReference>
<name>A0A8T2TYU4_CERRI</name>
<dbReference type="Gene3D" id="3.30.200.20">
    <property type="entry name" value="Phosphorylase Kinase, domain 1"/>
    <property type="match status" value="1"/>
</dbReference>
<dbReference type="GO" id="GO:0005524">
    <property type="term" value="F:ATP binding"/>
    <property type="evidence" value="ECO:0007669"/>
    <property type="project" value="UniProtKB-UniRule"/>
</dbReference>
<evidence type="ECO:0000313" key="5">
    <source>
        <dbReference type="Proteomes" id="UP000825935"/>
    </source>
</evidence>
<feature type="domain" description="Protein kinase" evidence="3">
    <location>
        <begin position="960"/>
        <end position="1010"/>
    </location>
</feature>
<proteinExistence type="predicted"/>
<dbReference type="PROSITE" id="PS50011">
    <property type="entry name" value="PROTEIN_KINASE_DOM"/>
    <property type="match status" value="1"/>
</dbReference>
<evidence type="ECO:0000313" key="4">
    <source>
        <dbReference type="EMBL" id="KAH7427568.1"/>
    </source>
</evidence>
<gene>
    <name evidence="4" type="ORF">KP509_10G049600</name>
</gene>
<dbReference type="EMBL" id="CM035415">
    <property type="protein sequence ID" value="KAH7427568.1"/>
    <property type="molecule type" value="Genomic_DNA"/>
</dbReference>
<feature type="region of interest" description="Disordered" evidence="2">
    <location>
        <begin position="285"/>
        <end position="312"/>
    </location>
</feature>
<keyword evidence="5" id="KW-1185">Reference proteome</keyword>
<dbReference type="InterPro" id="IPR000719">
    <property type="entry name" value="Prot_kinase_dom"/>
</dbReference>
<dbReference type="InterPro" id="IPR011009">
    <property type="entry name" value="Kinase-like_dom_sf"/>
</dbReference>
<evidence type="ECO:0000259" key="3">
    <source>
        <dbReference type="PROSITE" id="PS50011"/>
    </source>
</evidence>
<dbReference type="SMART" id="SM00666">
    <property type="entry name" value="PB1"/>
    <property type="match status" value="1"/>
</dbReference>
<dbReference type="PANTHER" id="PTHR31066:SF85">
    <property type="entry name" value="OS02G0809100 PROTEIN"/>
    <property type="match status" value="1"/>
</dbReference>
<dbReference type="Proteomes" id="UP000825935">
    <property type="component" value="Chromosome 10"/>
</dbReference>
<dbReference type="OrthoDB" id="1914296at2759"/>
<dbReference type="InterPro" id="IPR017441">
    <property type="entry name" value="Protein_kinase_ATP_BS"/>
</dbReference>
<keyword evidence="1" id="KW-0067">ATP-binding</keyword>
<dbReference type="InterPro" id="IPR053198">
    <property type="entry name" value="Gynoecium_Dev_Regulator"/>
</dbReference>
<reference evidence="4" key="1">
    <citation type="submission" date="2021-08" db="EMBL/GenBank/DDBJ databases">
        <title>WGS assembly of Ceratopteris richardii.</title>
        <authorList>
            <person name="Marchant D.B."/>
            <person name="Chen G."/>
            <person name="Jenkins J."/>
            <person name="Shu S."/>
            <person name="Leebens-Mack J."/>
            <person name="Grimwood J."/>
            <person name="Schmutz J."/>
            <person name="Soltis P."/>
            <person name="Soltis D."/>
            <person name="Chen Z.-H."/>
        </authorList>
    </citation>
    <scope>NUCLEOTIDE SEQUENCE</scope>
    <source>
        <strain evidence="4">Whitten #5841</strain>
        <tissue evidence="4">Leaf</tissue>
    </source>
</reference>
<organism evidence="4 5">
    <name type="scientific">Ceratopteris richardii</name>
    <name type="common">Triangle waterfern</name>
    <dbReference type="NCBI Taxonomy" id="49495"/>
    <lineage>
        <taxon>Eukaryota</taxon>
        <taxon>Viridiplantae</taxon>
        <taxon>Streptophyta</taxon>
        <taxon>Embryophyta</taxon>
        <taxon>Tracheophyta</taxon>
        <taxon>Polypodiopsida</taxon>
        <taxon>Polypodiidae</taxon>
        <taxon>Polypodiales</taxon>
        <taxon>Pteridineae</taxon>
        <taxon>Pteridaceae</taxon>
        <taxon>Parkerioideae</taxon>
        <taxon>Ceratopteris</taxon>
    </lineage>
</organism>
<accession>A0A8T2TYU4</accession>
<evidence type="ECO:0000256" key="1">
    <source>
        <dbReference type="PROSITE-ProRule" id="PRU10141"/>
    </source>
</evidence>
<dbReference type="SUPFAM" id="SSF56112">
    <property type="entry name" value="Protein kinase-like (PK-like)"/>
    <property type="match status" value="1"/>
</dbReference>
<dbReference type="Pfam" id="PF00564">
    <property type="entry name" value="PB1"/>
    <property type="match status" value="1"/>
</dbReference>
<dbReference type="AlphaFoldDB" id="A0A8T2TYU4"/>
<dbReference type="PANTHER" id="PTHR31066">
    <property type="entry name" value="OS05G0427100 PROTEIN-RELATED"/>
    <property type="match status" value="1"/>
</dbReference>
<keyword evidence="1" id="KW-0547">Nucleotide-binding</keyword>
<dbReference type="PROSITE" id="PS00107">
    <property type="entry name" value="PROTEIN_KINASE_ATP"/>
    <property type="match status" value="1"/>
</dbReference>
<dbReference type="InterPro" id="IPR000270">
    <property type="entry name" value="PB1_dom"/>
</dbReference>
<dbReference type="CDD" id="cd06410">
    <property type="entry name" value="PB1_UP2"/>
    <property type="match status" value="1"/>
</dbReference>
<feature type="binding site" evidence="1">
    <location>
        <position position="987"/>
    </location>
    <ligand>
        <name>ATP</name>
        <dbReference type="ChEBI" id="CHEBI:30616"/>
    </ligand>
</feature>
<dbReference type="GO" id="GO:0004672">
    <property type="term" value="F:protein kinase activity"/>
    <property type="evidence" value="ECO:0007669"/>
    <property type="project" value="InterPro"/>
</dbReference>
<protein>
    <recommendedName>
        <fullName evidence="3">Protein kinase domain-containing protein</fullName>
    </recommendedName>
</protein>
<evidence type="ECO:0000256" key="2">
    <source>
        <dbReference type="SAM" id="MobiDB-lite"/>
    </source>
</evidence>
<comment type="caution">
    <text evidence="4">The sequence shown here is derived from an EMBL/GenBank/DDBJ whole genome shotgun (WGS) entry which is preliminary data.</text>
</comment>
<sequence>MEASPCLTEQSDTDLLRKLSAIRIASTSSAKVHHHSTIEHPCRNSVKLICSYGGDILPRPSDRSLRYVGGETRLICVPRCIQFEELNQKLTGTCGPDLILKYQLPGEDVDTLVSVKSDEDLGNMMEECDRLESVEGSSRLRIFVFSSKDVVALGFNDFGDPILSQLKYVEAVNAIQVEASFGQSNEFSVNAAYGCNAPHELYDEVFQFTSRTPTSCPSKSDDHLNIRIVPISPLSPAPPRFPLHFTDQELENTLWEDKFFQAPSSAGYAVGGIRQRTIHTEASLPMRQSQNPMARENEGKSTNKSDQAPIKREHKKVAQSIHKVLTEDLADQLTELTKGDSLMTIQKIDTDMHTIVPIHGPVRVQKKPKVDHGCHSCPDVVGLASCGHCHEFTGPSVALPINAVDSPSNDGQQILDFWHADIDERKLEPATRHQFLDIASDPAQHSSAVIQFDDTGQLKSAPEVLVDDTIFQRDALYFNSLSTITADSPLESAKRHQLLNIVLNSSQHCTATSEFEETDQSKHAPYILMERDPYLHKDPLYKGHPCESYNEDGDEGNGKSVLGAQTFPKDLYPAVFQPYFSEIPFLSMDGASMLSHAMTLTSEMSTKDNEKGTLSQAQRILPDAGVQASWCFPDPDPFYMCRVGGSISELLSNSEGSINIQSIRLSRAQKNAAFQDLNVLQLQCSEQCGNSVDSVSRWSDFLRNDMVQTDMMPIKMPIMQNSKIIQGPMEMHVRVGQLLKISSCEVGPLKECSSSLNVPHMSSVSHSIDSVSKDSQARSTKELLSAFFGELLDKQNISDLGLSFDAQSLAELRINDSRAMHAALQEVFESLGKAVSQRGSWTEGEDLHTLTENQVGNLTLKSSSAASLSTMFLLGDKSTIPQSDHGMECEFMQDFRKQDTEANEGPFHTAERDLIIEDSKSGMDEFGPFQSLADNLTISPPAVEVQAESRGLQIIQYCDLEELRQLGSGTFGTVYHGKWRGTDVAIKRIKSCYFSGRPSQRERLVLTFST</sequence>